<accession>A0A6G7YFD9</accession>
<keyword evidence="2" id="KW-1185">Reference proteome</keyword>
<dbReference type="AlphaFoldDB" id="A0A6G7YFD9"/>
<organism evidence="1 2">
    <name type="scientific">Nocardioides piscis</name>
    <dbReference type="NCBI Taxonomy" id="2714938"/>
    <lineage>
        <taxon>Bacteria</taxon>
        <taxon>Bacillati</taxon>
        <taxon>Actinomycetota</taxon>
        <taxon>Actinomycetes</taxon>
        <taxon>Propionibacteriales</taxon>
        <taxon>Nocardioidaceae</taxon>
        <taxon>Nocardioides</taxon>
    </lineage>
</organism>
<dbReference type="InterPro" id="IPR021391">
    <property type="entry name" value="DUF3027"/>
</dbReference>
<sequence>MTARTDSAAQVRHDSAVIDLAENSADAHPVDEPDATLAGAVDLARDVVLQLTDAADVGEHLGARREEDLIATHLFACNRPGYVGWHWSVTLTRAADSSTATVNEAVLLPGDEAIVAPSWVPYKERLQPGDLSPGDLLPVEDEDPRLVPSYSFGDDPLDSDAKAQIRQVAADLGLGRVRTLSPEGRDLAAERWYSGDGGPESALAKSAPQTCWSCGFLVRLAGPLAGTFGVCANGNANDDGRVVSFNHGCGAHSEVKLARKQQPIPVPDHVFDTLTDDEFESL</sequence>
<name>A0A6G7YFD9_9ACTN</name>
<dbReference type="Pfam" id="PF11228">
    <property type="entry name" value="DUF3027"/>
    <property type="match status" value="1"/>
</dbReference>
<evidence type="ECO:0000313" key="1">
    <source>
        <dbReference type="EMBL" id="QIK75361.1"/>
    </source>
</evidence>
<gene>
    <name evidence="1" type="ORF">G7071_07865</name>
</gene>
<dbReference type="KEGG" id="npi:G7071_07865"/>
<proteinExistence type="predicted"/>
<dbReference type="EMBL" id="CP049866">
    <property type="protein sequence ID" value="QIK75361.1"/>
    <property type="molecule type" value="Genomic_DNA"/>
</dbReference>
<dbReference type="Proteomes" id="UP000502035">
    <property type="component" value="Chromosome"/>
</dbReference>
<evidence type="ECO:0000313" key="2">
    <source>
        <dbReference type="Proteomes" id="UP000502035"/>
    </source>
</evidence>
<protein>
    <submittedName>
        <fullName evidence="1">DUF3027 domain-containing protein</fullName>
    </submittedName>
</protein>
<reference evidence="1 2" key="1">
    <citation type="submission" date="2020-03" db="EMBL/GenBank/DDBJ databases">
        <title>Nocardioides sp. nov., isolated from fish.</title>
        <authorList>
            <person name="Hyun D.-W."/>
            <person name="Bae J.-W."/>
        </authorList>
    </citation>
    <scope>NUCLEOTIDE SEQUENCE [LARGE SCALE GENOMIC DNA]</scope>
    <source>
        <strain evidence="1 2">HDW12A</strain>
    </source>
</reference>